<dbReference type="Proteomes" id="UP000789901">
    <property type="component" value="Unassembled WGS sequence"/>
</dbReference>
<comment type="caution">
    <text evidence="2">The sequence shown here is derived from an EMBL/GenBank/DDBJ whole genome shotgun (WGS) entry which is preliminary data.</text>
</comment>
<keyword evidence="3" id="KW-1185">Reference proteome</keyword>
<protein>
    <submittedName>
        <fullName evidence="2">30551_t:CDS:1</fullName>
    </submittedName>
</protein>
<name>A0ABN7VZ09_GIGMA</name>
<proteinExistence type="predicted"/>
<evidence type="ECO:0000313" key="2">
    <source>
        <dbReference type="EMBL" id="CAG8807846.1"/>
    </source>
</evidence>
<organism evidence="2 3">
    <name type="scientific">Gigaspora margarita</name>
    <dbReference type="NCBI Taxonomy" id="4874"/>
    <lineage>
        <taxon>Eukaryota</taxon>
        <taxon>Fungi</taxon>
        <taxon>Fungi incertae sedis</taxon>
        <taxon>Mucoromycota</taxon>
        <taxon>Glomeromycotina</taxon>
        <taxon>Glomeromycetes</taxon>
        <taxon>Diversisporales</taxon>
        <taxon>Gigasporaceae</taxon>
        <taxon>Gigaspora</taxon>
    </lineage>
</organism>
<dbReference type="EMBL" id="CAJVQB010026093">
    <property type="protein sequence ID" value="CAG8807846.1"/>
    <property type="molecule type" value="Genomic_DNA"/>
</dbReference>
<accession>A0ABN7VZ09</accession>
<gene>
    <name evidence="2" type="ORF">GMARGA_LOCUS24593</name>
</gene>
<reference evidence="2 3" key="1">
    <citation type="submission" date="2021-06" db="EMBL/GenBank/DDBJ databases">
        <authorList>
            <person name="Kallberg Y."/>
            <person name="Tangrot J."/>
            <person name="Rosling A."/>
        </authorList>
    </citation>
    <scope>NUCLEOTIDE SEQUENCE [LARGE SCALE GENOMIC DNA]</scope>
    <source>
        <strain evidence="2 3">120-4 pot B 10/14</strain>
    </source>
</reference>
<sequence length="184" mass="20856">RQQQFYSNANIDKLVEERIASKEKQSLALKKHFFEAKPKQISQVDPNTKAIRQFIKIMKRAKKTLTKKPGPAKKKADKIHIDCFLNEILENIDDDPNSKFRSLSVFKHHLKLKNKCSLVNNAISITSDQVSLTSDQVSLTSDQVSSTSNRISLTIDRVSPKSDQVSPTSDQISPESDQISKEKF</sequence>
<evidence type="ECO:0000313" key="3">
    <source>
        <dbReference type="Proteomes" id="UP000789901"/>
    </source>
</evidence>
<evidence type="ECO:0000256" key="1">
    <source>
        <dbReference type="SAM" id="MobiDB-lite"/>
    </source>
</evidence>
<feature type="region of interest" description="Disordered" evidence="1">
    <location>
        <begin position="157"/>
        <end position="184"/>
    </location>
</feature>
<feature type="non-terminal residue" evidence="2">
    <location>
        <position position="1"/>
    </location>
</feature>
<feature type="compositionally biased region" description="Polar residues" evidence="1">
    <location>
        <begin position="161"/>
        <end position="177"/>
    </location>
</feature>